<feature type="region of interest" description="Disordered" evidence="1">
    <location>
        <begin position="51"/>
        <end position="73"/>
    </location>
</feature>
<dbReference type="EMBL" id="CADCTH010000481">
    <property type="protein sequence ID" value="CAA9282908.1"/>
    <property type="molecule type" value="Genomic_DNA"/>
</dbReference>
<feature type="compositionally biased region" description="Basic and acidic residues" evidence="1">
    <location>
        <begin position="313"/>
        <end position="325"/>
    </location>
</feature>
<feature type="compositionally biased region" description="Basic and acidic residues" evidence="1">
    <location>
        <begin position="491"/>
        <end position="513"/>
    </location>
</feature>
<organism evidence="2">
    <name type="scientific">uncultured Actinomycetospora sp</name>
    <dbReference type="NCBI Taxonomy" id="1135996"/>
    <lineage>
        <taxon>Bacteria</taxon>
        <taxon>Bacillati</taxon>
        <taxon>Actinomycetota</taxon>
        <taxon>Actinomycetes</taxon>
        <taxon>Pseudonocardiales</taxon>
        <taxon>Pseudonocardiaceae</taxon>
        <taxon>Actinomycetospora</taxon>
        <taxon>environmental samples</taxon>
    </lineage>
</organism>
<feature type="compositionally biased region" description="Basic residues" evidence="1">
    <location>
        <begin position="373"/>
        <end position="385"/>
    </location>
</feature>
<accession>A0A6J4JN00</accession>
<dbReference type="AlphaFoldDB" id="A0A6J4JN00"/>
<protein>
    <submittedName>
        <fullName evidence="2">Glycine betaine transporter OpuD</fullName>
    </submittedName>
</protein>
<feature type="compositionally biased region" description="Basic and acidic residues" evidence="1">
    <location>
        <begin position="184"/>
        <end position="201"/>
    </location>
</feature>
<feature type="non-terminal residue" evidence="2">
    <location>
        <position position="1"/>
    </location>
</feature>
<evidence type="ECO:0000256" key="1">
    <source>
        <dbReference type="SAM" id="MobiDB-lite"/>
    </source>
</evidence>
<feature type="compositionally biased region" description="Basic residues" evidence="1">
    <location>
        <begin position="445"/>
        <end position="462"/>
    </location>
</feature>
<feature type="compositionally biased region" description="Basic residues" evidence="1">
    <location>
        <begin position="206"/>
        <end position="226"/>
    </location>
</feature>
<reference evidence="2" key="1">
    <citation type="submission" date="2020-02" db="EMBL/GenBank/DDBJ databases">
        <authorList>
            <person name="Meier V. D."/>
        </authorList>
    </citation>
    <scope>NUCLEOTIDE SEQUENCE</scope>
    <source>
        <strain evidence="2">AVDCRST_MAG54</strain>
    </source>
</reference>
<sequence>DRHRAGTAGRRAPRRRLRRRHRRRDRRRRRRPAVRARLLDLGGSLGGVRPRLVRRRGAGRGRPVGRGAGRRDLPRLDVPAGHVLLPGLRALPRLRPVRPGAPRRARRATGVRPLRLVRDALPGRDGGRAAVLGRRRAGDALPGAPAGHGRARHPRGGRGRPAVRVLPLDAAPVGDLRGRRAGRGLRELQPRHGDPAPERRPAPPARRPRRRPPRPGGRRPGRRGHAVRGGGVAGTRHPADHRGPRRGVRPVGRGDAVAGRHRGHRGRLHALSLHTDLEGHQRPQPGQHRAGGGARRVLRRRRTHDAAAEPADAGDRQLPRARGPDEPAVLPVRRAGVAHRLDDLLLGDVDRLGALRRRVHRPHLARPHDPRVRRGRAARAQRVQRRLVLGARRGGPGHRQPHRRRDRRGGRPGRGAGDVPVPARVPGLPGDGAARARPRLDLLRGRRRRRHGGAREHVRRRAGPGQAQQADLGRDHGRAGRGAAARRRARRAAERGDPHRDAVRPADAGDLRRAPPHPRGGPPARGV</sequence>
<feature type="compositionally biased region" description="Low complexity" evidence="1">
    <location>
        <begin position="417"/>
        <end position="435"/>
    </location>
</feature>
<feature type="compositionally biased region" description="Basic residues" evidence="1">
    <location>
        <begin position="149"/>
        <end position="158"/>
    </location>
</feature>
<proteinExistence type="predicted"/>
<feature type="compositionally biased region" description="Basic residues" evidence="1">
    <location>
        <begin position="395"/>
        <end position="411"/>
    </location>
</feature>
<evidence type="ECO:0000313" key="2">
    <source>
        <dbReference type="EMBL" id="CAA9282908.1"/>
    </source>
</evidence>
<feature type="region of interest" description="Disordered" evidence="1">
    <location>
        <begin position="124"/>
        <end position="330"/>
    </location>
</feature>
<feature type="region of interest" description="Disordered" evidence="1">
    <location>
        <begin position="1"/>
        <end position="34"/>
    </location>
</feature>
<gene>
    <name evidence="2" type="ORF">AVDCRST_MAG54-3764</name>
</gene>
<name>A0A6J4JN00_9PSEU</name>
<feature type="non-terminal residue" evidence="2">
    <location>
        <position position="527"/>
    </location>
</feature>
<feature type="compositionally biased region" description="Low complexity" evidence="1">
    <location>
        <begin position="139"/>
        <end position="148"/>
    </location>
</feature>
<feature type="compositionally biased region" description="Basic residues" evidence="1">
    <location>
        <begin position="259"/>
        <end position="268"/>
    </location>
</feature>
<feature type="region of interest" description="Disordered" evidence="1">
    <location>
        <begin position="361"/>
        <end position="527"/>
    </location>
</feature>